<dbReference type="Proteomes" id="UP001064632">
    <property type="component" value="Chromosome"/>
</dbReference>
<proteinExistence type="predicted"/>
<dbReference type="RefSeq" id="WP_261693111.1">
    <property type="nucleotide sequence ID" value="NZ_CP104694.1"/>
</dbReference>
<dbReference type="InterPro" id="IPR010982">
    <property type="entry name" value="Lambda_DNA-bd_dom_sf"/>
</dbReference>
<protein>
    <submittedName>
        <fullName evidence="2">Helix-turn-helix domain-containing protein</fullName>
    </submittedName>
</protein>
<sequence>MATTETFGSVISAARRAKGYSQKELAERVKLVEDSGMLKSISPQYLNDIEHDRRSPSSEQLVQQFSKVLELNADYLAFLADRWPESLRRQIKSEQDFATLVTAFRKQAGKTR</sequence>
<dbReference type="SMART" id="SM00530">
    <property type="entry name" value="HTH_XRE"/>
    <property type="match status" value="1"/>
</dbReference>
<evidence type="ECO:0000313" key="2">
    <source>
        <dbReference type="EMBL" id="UXI66126.1"/>
    </source>
</evidence>
<feature type="domain" description="HTH cro/C1-type" evidence="1">
    <location>
        <begin position="11"/>
        <end position="76"/>
    </location>
</feature>
<dbReference type="PROSITE" id="PS50943">
    <property type="entry name" value="HTH_CROC1"/>
    <property type="match status" value="1"/>
</dbReference>
<evidence type="ECO:0000259" key="1">
    <source>
        <dbReference type="PROSITE" id="PS50943"/>
    </source>
</evidence>
<evidence type="ECO:0000313" key="3">
    <source>
        <dbReference type="Proteomes" id="UP001064632"/>
    </source>
</evidence>
<organism evidence="2 3">
    <name type="scientific">Tahibacter amnicola</name>
    <dbReference type="NCBI Taxonomy" id="2976241"/>
    <lineage>
        <taxon>Bacteria</taxon>
        <taxon>Pseudomonadati</taxon>
        <taxon>Pseudomonadota</taxon>
        <taxon>Gammaproteobacteria</taxon>
        <taxon>Lysobacterales</taxon>
        <taxon>Rhodanobacteraceae</taxon>
        <taxon>Tahibacter</taxon>
    </lineage>
</organism>
<dbReference type="EMBL" id="CP104694">
    <property type="protein sequence ID" value="UXI66126.1"/>
    <property type="molecule type" value="Genomic_DNA"/>
</dbReference>
<accession>A0ABY6B7Q6</accession>
<keyword evidence="3" id="KW-1185">Reference proteome</keyword>
<name>A0ABY6B7Q6_9GAMM</name>
<dbReference type="SUPFAM" id="SSF47413">
    <property type="entry name" value="lambda repressor-like DNA-binding domains"/>
    <property type="match status" value="1"/>
</dbReference>
<dbReference type="InterPro" id="IPR001387">
    <property type="entry name" value="Cro/C1-type_HTH"/>
</dbReference>
<reference evidence="2" key="1">
    <citation type="submission" date="2022-09" db="EMBL/GenBank/DDBJ databases">
        <title>Tahibacter sp. nov., isolated from a fresh water.</title>
        <authorList>
            <person name="Baek J.H."/>
            <person name="Lee J.K."/>
            <person name="Kim J.M."/>
            <person name="Jeon C.O."/>
        </authorList>
    </citation>
    <scope>NUCLEOTIDE SEQUENCE</scope>
    <source>
        <strain evidence="2">W38</strain>
    </source>
</reference>
<dbReference type="Pfam" id="PF01381">
    <property type="entry name" value="HTH_3"/>
    <property type="match status" value="1"/>
</dbReference>
<dbReference type="Gene3D" id="1.10.260.40">
    <property type="entry name" value="lambda repressor-like DNA-binding domains"/>
    <property type="match status" value="1"/>
</dbReference>
<dbReference type="CDD" id="cd00093">
    <property type="entry name" value="HTH_XRE"/>
    <property type="match status" value="1"/>
</dbReference>
<gene>
    <name evidence="2" type="ORF">N4264_15365</name>
</gene>